<dbReference type="FunFam" id="1.10.510.10:FF:001438">
    <property type="entry name" value="CMGC family protein kinase"/>
    <property type="match status" value="1"/>
</dbReference>
<reference evidence="4" key="1">
    <citation type="submission" date="2006-10" db="EMBL/GenBank/DDBJ databases">
        <authorList>
            <person name="Amadeo P."/>
            <person name="Zhao Q."/>
            <person name="Wortman J."/>
            <person name="Fraser-Liggett C."/>
            <person name="Carlton J."/>
        </authorList>
    </citation>
    <scope>NUCLEOTIDE SEQUENCE</scope>
    <source>
        <strain evidence="4">G3</strain>
    </source>
</reference>
<dbReference type="GO" id="GO:0005737">
    <property type="term" value="C:cytoplasm"/>
    <property type="evidence" value="ECO:0000318"/>
    <property type="project" value="GO_Central"/>
</dbReference>
<dbReference type="KEGG" id="tva:4773354"/>
<dbReference type="AlphaFoldDB" id="A2DW50"/>
<dbReference type="GO" id="GO:0005634">
    <property type="term" value="C:nucleus"/>
    <property type="evidence" value="ECO:0000318"/>
    <property type="project" value="GO_Central"/>
</dbReference>
<dbReference type="eggNOG" id="KOG0659">
    <property type="taxonomic scope" value="Eukaryota"/>
</dbReference>
<name>A2DW50_TRIV3</name>
<dbReference type="GO" id="GO:0010389">
    <property type="term" value="P:regulation of G2/M transition of mitotic cell cycle"/>
    <property type="evidence" value="ECO:0000318"/>
    <property type="project" value="GO_Central"/>
</dbReference>
<keyword evidence="4" id="KW-0418">Kinase</keyword>
<evidence type="ECO:0000256" key="2">
    <source>
        <dbReference type="ARBA" id="ARBA00022840"/>
    </source>
</evidence>
<dbReference type="VEuPathDB" id="TrichDB:TVAGG3_0804830"/>
<dbReference type="EMBL" id="DS113257">
    <property type="protein sequence ID" value="EAY15351.1"/>
    <property type="molecule type" value="Genomic_DNA"/>
</dbReference>
<gene>
    <name evidence="4" type="ORF">TVAG_224270</name>
</gene>
<dbReference type="STRING" id="5722.A2DW50"/>
<dbReference type="Pfam" id="PF00069">
    <property type="entry name" value="Pkinase"/>
    <property type="match status" value="1"/>
</dbReference>
<keyword evidence="4" id="KW-0808">Transferase</keyword>
<dbReference type="PROSITE" id="PS50011">
    <property type="entry name" value="PROTEIN_KINASE_DOM"/>
    <property type="match status" value="1"/>
</dbReference>
<keyword evidence="1" id="KW-0547">Nucleotide-binding</keyword>
<evidence type="ECO:0000259" key="3">
    <source>
        <dbReference type="PROSITE" id="PS50011"/>
    </source>
</evidence>
<dbReference type="PROSITE" id="PS00108">
    <property type="entry name" value="PROTEIN_KINASE_ST"/>
    <property type="match status" value="1"/>
</dbReference>
<reference evidence="4" key="2">
    <citation type="journal article" date="2007" name="Science">
        <title>Draft genome sequence of the sexually transmitted pathogen Trichomonas vaginalis.</title>
        <authorList>
            <person name="Carlton J.M."/>
            <person name="Hirt R.P."/>
            <person name="Silva J.C."/>
            <person name="Delcher A.L."/>
            <person name="Schatz M."/>
            <person name="Zhao Q."/>
            <person name="Wortman J.R."/>
            <person name="Bidwell S.L."/>
            <person name="Alsmark U.C.M."/>
            <person name="Besteiro S."/>
            <person name="Sicheritz-Ponten T."/>
            <person name="Noel C.J."/>
            <person name="Dacks J.B."/>
            <person name="Foster P.G."/>
            <person name="Simillion C."/>
            <person name="Van de Peer Y."/>
            <person name="Miranda-Saavedra D."/>
            <person name="Barton G.J."/>
            <person name="Westrop G.D."/>
            <person name="Mueller S."/>
            <person name="Dessi D."/>
            <person name="Fiori P.L."/>
            <person name="Ren Q."/>
            <person name="Paulsen I."/>
            <person name="Zhang H."/>
            <person name="Bastida-Corcuera F.D."/>
            <person name="Simoes-Barbosa A."/>
            <person name="Brown M.T."/>
            <person name="Hayes R.D."/>
            <person name="Mukherjee M."/>
            <person name="Okumura C.Y."/>
            <person name="Schneider R."/>
            <person name="Smith A.J."/>
            <person name="Vanacova S."/>
            <person name="Villalvazo M."/>
            <person name="Haas B.J."/>
            <person name="Pertea M."/>
            <person name="Feldblyum T.V."/>
            <person name="Utterback T.R."/>
            <person name="Shu C.L."/>
            <person name="Osoegawa K."/>
            <person name="de Jong P.J."/>
            <person name="Hrdy I."/>
            <person name="Horvathova L."/>
            <person name="Zubacova Z."/>
            <person name="Dolezal P."/>
            <person name="Malik S.B."/>
            <person name="Logsdon J.M. Jr."/>
            <person name="Henze K."/>
            <person name="Gupta A."/>
            <person name="Wang C.C."/>
            <person name="Dunne R.L."/>
            <person name="Upcroft J.A."/>
            <person name="Upcroft P."/>
            <person name="White O."/>
            <person name="Salzberg S.L."/>
            <person name="Tang P."/>
            <person name="Chiu C.-H."/>
            <person name="Lee Y.-S."/>
            <person name="Embley T.M."/>
            <person name="Coombs G.H."/>
            <person name="Mottram J.C."/>
            <person name="Tachezy J."/>
            <person name="Fraser-Liggett C.M."/>
            <person name="Johnson P.J."/>
        </authorList>
    </citation>
    <scope>NUCLEOTIDE SEQUENCE [LARGE SCALE GENOMIC DNA]</scope>
    <source>
        <strain evidence="4">G3</strain>
    </source>
</reference>
<dbReference type="InterPro" id="IPR050117">
    <property type="entry name" value="MAPK"/>
</dbReference>
<dbReference type="InParanoid" id="A2DW50"/>
<proteinExistence type="predicted"/>
<dbReference type="Proteomes" id="UP000001542">
    <property type="component" value="Unassembled WGS sequence"/>
</dbReference>
<dbReference type="GO" id="GO:0004693">
    <property type="term" value="F:cyclin-dependent protein serine/threonine kinase activity"/>
    <property type="evidence" value="ECO:0000318"/>
    <property type="project" value="GO_Central"/>
</dbReference>
<keyword evidence="5" id="KW-1185">Reference proteome</keyword>
<dbReference type="OrthoDB" id="204883at2759"/>
<dbReference type="PANTHER" id="PTHR24055">
    <property type="entry name" value="MITOGEN-ACTIVATED PROTEIN KINASE"/>
    <property type="match status" value="1"/>
</dbReference>
<accession>A2DW50</accession>
<dbReference type="SMR" id="A2DW50"/>
<dbReference type="Gene3D" id="3.30.200.20">
    <property type="entry name" value="Phosphorylase Kinase, domain 1"/>
    <property type="match status" value="1"/>
</dbReference>
<dbReference type="GO" id="GO:0030332">
    <property type="term" value="F:cyclin binding"/>
    <property type="evidence" value="ECO:0000318"/>
    <property type="project" value="GO_Central"/>
</dbReference>
<dbReference type="VEuPathDB" id="TrichDB:TVAG_224270"/>
<dbReference type="InterPro" id="IPR011009">
    <property type="entry name" value="Kinase-like_dom_sf"/>
</dbReference>
<evidence type="ECO:0000313" key="4">
    <source>
        <dbReference type="EMBL" id="EAY15351.1"/>
    </source>
</evidence>
<evidence type="ECO:0000256" key="1">
    <source>
        <dbReference type="ARBA" id="ARBA00022741"/>
    </source>
</evidence>
<dbReference type="GO" id="GO:0000307">
    <property type="term" value="C:cyclin-dependent protein kinase holoenzyme complex"/>
    <property type="evidence" value="ECO:0000318"/>
    <property type="project" value="GO_Central"/>
</dbReference>
<dbReference type="SMART" id="SM00220">
    <property type="entry name" value="S_TKc"/>
    <property type="match status" value="1"/>
</dbReference>
<dbReference type="RefSeq" id="XP_001327574.1">
    <property type="nucleotide sequence ID" value="XM_001327539.1"/>
</dbReference>
<organism evidence="4 5">
    <name type="scientific">Trichomonas vaginalis (strain ATCC PRA-98 / G3)</name>
    <dbReference type="NCBI Taxonomy" id="412133"/>
    <lineage>
        <taxon>Eukaryota</taxon>
        <taxon>Metamonada</taxon>
        <taxon>Parabasalia</taxon>
        <taxon>Trichomonadida</taxon>
        <taxon>Trichomonadidae</taxon>
        <taxon>Trichomonas</taxon>
    </lineage>
</organism>
<dbReference type="GO" id="GO:0007165">
    <property type="term" value="P:signal transduction"/>
    <property type="evidence" value="ECO:0000318"/>
    <property type="project" value="GO_Central"/>
</dbReference>
<dbReference type="SUPFAM" id="SSF56112">
    <property type="entry name" value="Protein kinase-like (PK-like)"/>
    <property type="match status" value="1"/>
</dbReference>
<keyword evidence="2" id="KW-0067">ATP-binding</keyword>
<dbReference type="InterPro" id="IPR008271">
    <property type="entry name" value="Ser/Thr_kinase_AS"/>
</dbReference>
<dbReference type="InterPro" id="IPR000719">
    <property type="entry name" value="Prot_kinase_dom"/>
</dbReference>
<dbReference type="GO" id="GO:0000082">
    <property type="term" value="P:G1/S transition of mitotic cell cycle"/>
    <property type="evidence" value="ECO:0000318"/>
    <property type="project" value="GO_Central"/>
</dbReference>
<feature type="domain" description="Protein kinase" evidence="3">
    <location>
        <begin position="1"/>
        <end position="276"/>
    </location>
</feature>
<dbReference type="GO" id="GO:0005524">
    <property type="term" value="F:ATP binding"/>
    <property type="evidence" value="ECO:0007669"/>
    <property type="project" value="UniProtKB-KW"/>
</dbReference>
<protein>
    <submittedName>
        <fullName evidence="4">CMGC family protein kinase</fullName>
    </submittedName>
</protein>
<dbReference type="Gene3D" id="1.10.510.10">
    <property type="entry name" value="Transferase(Phosphotransferase) domain 1"/>
    <property type="match status" value="1"/>
</dbReference>
<dbReference type="GO" id="GO:0010468">
    <property type="term" value="P:regulation of gene expression"/>
    <property type="evidence" value="ECO:0000318"/>
    <property type="project" value="GO_Central"/>
</dbReference>
<sequence>MKAIDPKNGDIVAIKRVKVFNSSQSLPQSFYRETSNLQHLKHENIINLREVFRPSNSNVPYMVFDYCEFDLDGLIHNRYSNGLDNKTVKSYFKQILTAVKFCHDNNIIHRDLKPSNIFVTRDNVVKLGDFGLSRDLSKGSPRMTLNVVTPGYRAPELILGNSEYDTSSDIWSLGTILFEMITGVPLFKPLTSSDISQLASIVFVMGKPNPDEISPKCANSNILNMVSRTSGVPFEDFLRENLQGEAAAAIPLIFSMLRYNPEERISIEEALCSSFFDDEDMFKLPQIPFAETHSINIRNDYATICAPVISSPMRPLRVQLVPISVA</sequence>
<evidence type="ECO:0000313" key="5">
    <source>
        <dbReference type="Proteomes" id="UP000001542"/>
    </source>
</evidence>